<dbReference type="SUPFAM" id="SSF53098">
    <property type="entry name" value="Ribonuclease H-like"/>
    <property type="match status" value="1"/>
</dbReference>
<evidence type="ECO:0000256" key="9">
    <source>
        <dbReference type="ARBA" id="ARBA00022842"/>
    </source>
</evidence>
<comment type="cofactor">
    <cofactor evidence="10">
        <name>Mg(2+)</name>
        <dbReference type="ChEBI" id="CHEBI:18420"/>
    </cofactor>
    <text evidence="10">Binds 1 Mg(2+) ion per subunit. May bind a second metal ion at a regulatory site, or after substrate binding.</text>
</comment>
<dbReference type="GeneID" id="302997470"/>
<dbReference type="PROSITE" id="PS50879">
    <property type="entry name" value="RNASE_H_1"/>
    <property type="match status" value="1"/>
</dbReference>
<feature type="binding site" evidence="10">
    <location>
        <position position="12"/>
    </location>
    <ligand>
        <name>Mg(2+)</name>
        <dbReference type="ChEBI" id="CHEBI:18420"/>
        <label>2</label>
    </ligand>
</feature>
<dbReference type="Pfam" id="PF00075">
    <property type="entry name" value="RNase_H"/>
    <property type="match status" value="1"/>
</dbReference>
<feature type="domain" description="RNase H type-1" evidence="11">
    <location>
        <begin position="3"/>
        <end position="149"/>
    </location>
</feature>
<dbReference type="GO" id="GO:0043137">
    <property type="term" value="P:DNA replication, removal of RNA primer"/>
    <property type="evidence" value="ECO:0007669"/>
    <property type="project" value="TreeGrafter"/>
</dbReference>
<comment type="subcellular location">
    <subcellularLocation>
        <location evidence="10">Cytoplasm</location>
    </subcellularLocation>
</comment>
<keyword evidence="8 10" id="KW-0378">Hydrolase</keyword>
<comment type="similarity">
    <text evidence="2 10">Belongs to the RNase H family.</text>
</comment>
<dbReference type="InterPro" id="IPR012337">
    <property type="entry name" value="RNaseH-like_sf"/>
</dbReference>
<dbReference type="GO" id="GO:0003676">
    <property type="term" value="F:nucleic acid binding"/>
    <property type="evidence" value="ECO:0007669"/>
    <property type="project" value="InterPro"/>
</dbReference>
<protein>
    <recommendedName>
        <fullName evidence="4 10">Ribonuclease H</fullName>
        <shortName evidence="10">RNase H</shortName>
        <ecNumber evidence="4 10">3.1.26.4</ecNumber>
    </recommendedName>
</protein>
<evidence type="ECO:0000313" key="12">
    <source>
        <dbReference type="EMBL" id="AEB13195.1"/>
    </source>
</evidence>
<name>F2NWZ6_TRES6</name>
<dbReference type="GO" id="GO:0004523">
    <property type="term" value="F:RNA-DNA hybrid ribonuclease activity"/>
    <property type="evidence" value="ECO:0007669"/>
    <property type="project" value="UniProtKB-UniRule"/>
</dbReference>
<keyword evidence="10" id="KW-0963">Cytoplasm</keyword>
<dbReference type="HOGENOM" id="CLU_030894_6_0_12"/>
<dbReference type="GO" id="GO:0000287">
    <property type="term" value="F:magnesium ion binding"/>
    <property type="evidence" value="ECO:0007669"/>
    <property type="project" value="UniProtKB-UniRule"/>
</dbReference>
<dbReference type="RefSeq" id="WP_013700506.1">
    <property type="nucleotide sequence ID" value="NC_015385.1"/>
</dbReference>
<keyword evidence="6 10" id="KW-0479">Metal-binding</keyword>
<evidence type="ECO:0000256" key="5">
    <source>
        <dbReference type="ARBA" id="ARBA00022722"/>
    </source>
</evidence>
<evidence type="ECO:0000256" key="8">
    <source>
        <dbReference type="ARBA" id="ARBA00022801"/>
    </source>
</evidence>
<evidence type="ECO:0000256" key="7">
    <source>
        <dbReference type="ARBA" id="ARBA00022759"/>
    </source>
</evidence>
<dbReference type="NCBIfam" id="NF001236">
    <property type="entry name" value="PRK00203.1"/>
    <property type="match status" value="1"/>
</dbReference>
<keyword evidence="5 10" id="KW-0540">Nuclease</keyword>
<dbReference type="EC" id="3.1.26.4" evidence="4 10"/>
<keyword evidence="13" id="KW-1185">Reference proteome</keyword>
<accession>F2NWZ6</accession>
<dbReference type="EMBL" id="CP002631">
    <property type="protein sequence ID" value="AEB13195.1"/>
    <property type="molecule type" value="Genomic_DNA"/>
</dbReference>
<keyword evidence="9 10" id="KW-0460">Magnesium</keyword>
<dbReference type="InterPro" id="IPR022892">
    <property type="entry name" value="RNaseHI"/>
</dbReference>
<dbReference type="Gene3D" id="3.30.420.10">
    <property type="entry name" value="Ribonuclease H-like superfamily/Ribonuclease H"/>
    <property type="match status" value="1"/>
</dbReference>
<dbReference type="STRING" id="869209.Tresu_0232"/>
<evidence type="ECO:0000313" key="13">
    <source>
        <dbReference type="Proteomes" id="UP000006852"/>
    </source>
</evidence>
<feature type="binding site" evidence="10">
    <location>
        <position position="77"/>
    </location>
    <ligand>
        <name>Mg(2+)</name>
        <dbReference type="ChEBI" id="CHEBI:18420"/>
        <label>1</label>
    </ligand>
</feature>
<dbReference type="InterPro" id="IPR002156">
    <property type="entry name" value="RNaseH_domain"/>
</dbReference>
<feature type="binding site" evidence="10">
    <location>
        <position position="12"/>
    </location>
    <ligand>
        <name>Mg(2+)</name>
        <dbReference type="ChEBI" id="CHEBI:18420"/>
        <label>1</label>
    </ligand>
</feature>
<feature type="binding site" evidence="10">
    <location>
        <position position="50"/>
    </location>
    <ligand>
        <name>Mg(2+)</name>
        <dbReference type="ChEBI" id="CHEBI:18420"/>
        <label>1</label>
    </ligand>
</feature>
<dbReference type="PANTHER" id="PTHR10642:SF26">
    <property type="entry name" value="RIBONUCLEASE H1"/>
    <property type="match status" value="1"/>
</dbReference>
<evidence type="ECO:0000256" key="1">
    <source>
        <dbReference type="ARBA" id="ARBA00000077"/>
    </source>
</evidence>
<dbReference type="Proteomes" id="UP000006852">
    <property type="component" value="Chromosome"/>
</dbReference>
<feature type="binding site" evidence="10">
    <location>
        <position position="141"/>
    </location>
    <ligand>
        <name>Mg(2+)</name>
        <dbReference type="ChEBI" id="CHEBI:18420"/>
        <label>2</label>
    </ligand>
</feature>
<dbReference type="CDD" id="cd09278">
    <property type="entry name" value="RNase_HI_prokaryote_like"/>
    <property type="match status" value="1"/>
</dbReference>
<comment type="function">
    <text evidence="10">Endonuclease that specifically degrades the RNA of RNA-DNA hybrids.</text>
</comment>
<reference evidence="13" key="2">
    <citation type="submission" date="2011-04" db="EMBL/GenBank/DDBJ databases">
        <title>The complete genome of chromosome of Treponema succinifaciens DSM 2489.</title>
        <authorList>
            <person name="Lucas S."/>
            <person name="Copeland A."/>
            <person name="Lapidus A."/>
            <person name="Bruce D."/>
            <person name="Goodwin L."/>
            <person name="Pitluck S."/>
            <person name="Peters L."/>
            <person name="Kyrpides N."/>
            <person name="Mavromatis K."/>
            <person name="Ivanova N."/>
            <person name="Ovchinnikova G."/>
            <person name="Teshima H."/>
            <person name="Detter J.C."/>
            <person name="Tapia R."/>
            <person name="Han C."/>
            <person name="Land M."/>
            <person name="Hauser L."/>
            <person name="Markowitz V."/>
            <person name="Cheng J.-F."/>
            <person name="Hugenholtz P."/>
            <person name="Woyke T."/>
            <person name="Wu D."/>
            <person name="Gronow S."/>
            <person name="Wellnitz S."/>
            <person name="Brambilla E."/>
            <person name="Klenk H.-P."/>
            <person name="Eisen J.A."/>
        </authorList>
    </citation>
    <scope>NUCLEOTIDE SEQUENCE [LARGE SCALE GENOMIC DNA]</scope>
    <source>
        <strain evidence="13">ATCC 33096 / DSM 2489 / 6091</strain>
    </source>
</reference>
<dbReference type="InterPro" id="IPR050092">
    <property type="entry name" value="RNase_H"/>
</dbReference>
<dbReference type="PANTHER" id="PTHR10642">
    <property type="entry name" value="RIBONUCLEASE H1"/>
    <property type="match status" value="1"/>
</dbReference>
<evidence type="ECO:0000256" key="2">
    <source>
        <dbReference type="ARBA" id="ARBA00005300"/>
    </source>
</evidence>
<reference evidence="12 13" key="1">
    <citation type="journal article" date="2011" name="Stand. Genomic Sci.">
        <title>Complete genome sequence of Treponema succinifaciens type strain (6091).</title>
        <authorList>
            <person name="Han C."/>
            <person name="Gronow S."/>
            <person name="Teshima H."/>
            <person name="Lapidus A."/>
            <person name="Nolan M."/>
            <person name="Lucas S."/>
            <person name="Hammon N."/>
            <person name="Deshpande S."/>
            <person name="Cheng J.F."/>
            <person name="Zeytun A."/>
            <person name="Tapia R."/>
            <person name="Goodwin L."/>
            <person name="Pitluck S."/>
            <person name="Liolios K."/>
            <person name="Pagani I."/>
            <person name="Ivanova N."/>
            <person name="Mavromatis K."/>
            <person name="Mikhailova N."/>
            <person name="Huntemann M."/>
            <person name="Pati A."/>
            <person name="Chen A."/>
            <person name="Palaniappan K."/>
            <person name="Land M."/>
            <person name="Hauser L."/>
            <person name="Brambilla E.M."/>
            <person name="Rohde M."/>
            <person name="Goker M."/>
            <person name="Woyke T."/>
            <person name="Bristow J."/>
            <person name="Eisen J.A."/>
            <person name="Markowitz V."/>
            <person name="Hugenholtz P."/>
            <person name="Kyrpides N.C."/>
            <person name="Klenk H.P."/>
            <person name="Detter J.C."/>
        </authorList>
    </citation>
    <scope>NUCLEOTIDE SEQUENCE [LARGE SCALE GENOMIC DNA]</scope>
    <source>
        <strain evidence="13">ATCC 33096 / DSM 2489 / 6091</strain>
    </source>
</reference>
<dbReference type="KEGG" id="tsu:Tresu_0232"/>
<evidence type="ECO:0000256" key="6">
    <source>
        <dbReference type="ARBA" id="ARBA00022723"/>
    </source>
</evidence>
<proteinExistence type="inferred from homology"/>
<dbReference type="GO" id="GO:0005737">
    <property type="term" value="C:cytoplasm"/>
    <property type="evidence" value="ECO:0007669"/>
    <property type="project" value="UniProtKB-SubCell"/>
</dbReference>
<dbReference type="AlphaFoldDB" id="F2NWZ6"/>
<evidence type="ECO:0000259" key="11">
    <source>
        <dbReference type="PROSITE" id="PS50879"/>
    </source>
</evidence>
<comment type="subunit">
    <text evidence="3 10">Monomer.</text>
</comment>
<organism evidence="12 13">
    <name type="scientific">Treponema succinifaciens (strain ATCC 33096 / DSM 2489 / 6091)</name>
    <dbReference type="NCBI Taxonomy" id="869209"/>
    <lineage>
        <taxon>Bacteria</taxon>
        <taxon>Pseudomonadati</taxon>
        <taxon>Spirochaetota</taxon>
        <taxon>Spirochaetia</taxon>
        <taxon>Spirochaetales</taxon>
        <taxon>Treponemataceae</taxon>
        <taxon>Treponema</taxon>
    </lineage>
</organism>
<comment type="catalytic activity">
    <reaction evidence="1 10">
        <text>Endonucleolytic cleavage to 5'-phosphomonoester.</text>
        <dbReference type="EC" id="3.1.26.4"/>
    </reaction>
</comment>
<evidence type="ECO:0000256" key="4">
    <source>
        <dbReference type="ARBA" id="ARBA00012180"/>
    </source>
</evidence>
<dbReference type="HAMAP" id="MF_00042">
    <property type="entry name" value="RNase_H"/>
    <property type="match status" value="1"/>
</dbReference>
<sequence>MENNSGIVVYTDGGCRGNPGCGGWGCVIIDGEKEYKFSGGEKLTTNNRMELMAAISALNSIAENTLWKNQHISVYSDSQYVKNGITSWIQNWKKNGWKTSAKKPVLNKDLWVQLDSVYNLLDIEWKWVKGHAGVKYNEICDELCNMEMDKQG</sequence>
<dbReference type="eggNOG" id="COG0328">
    <property type="taxonomic scope" value="Bacteria"/>
</dbReference>
<evidence type="ECO:0000256" key="3">
    <source>
        <dbReference type="ARBA" id="ARBA00011245"/>
    </source>
</evidence>
<gene>
    <name evidence="10" type="primary">rnhA</name>
    <name evidence="12" type="ordered locus">Tresu_0232</name>
</gene>
<dbReference type="InterPro" id="IPR036397">
    <property type="entry name" value="RNaseH_sf"/>
</dbReference>
<evidence type="ECO:0000256" key="10">
    <source>
        <dbReference type="HAMAP-Rule" id="MF_00042"/>
    </source>
</evidence>
<dbReference type="OrthoDB" id="7845843at2"/>
<keyword evidence="7 10" id="KW-0255">Endonuclease</keyword>